<dbReference type="RefSeq" id="WP_099645669.1">
    <property type="nucleotide sequence ID" value="NZ_KZ319289.1"/>
</dbReference>
<dbReference type="Pfam" id="PF03372">
    <property type="entry name" value="Exo_endo_phos"/>
    <property type="match status" value="1"/>
</dbReference>
<dbReference type="GO" id="GO:0000175">
    <property type="term" value="F:3'-5'-RNA exonuclease activity"/>
    <property type="evidence" value="ECO:0007669"/>
    <property type="project" value="TreeGrafter"/>
</dbReference>
<dbReference type="CDD" id="cd09083">
    <property type="entry name" value="EEP-1"/>
    <property type="match status" value="1"/>
</dbReference>
<organism evidence="2 3">
    <name type="scientific">Leeuwenhoekiella nanhaiensis</name>
    <dbReference type="NCBI Taxonomy" id="1655491"/>
    <lineage>
        <taxon>Bacteria</taxon>
        <taxon>Pseudomonadati</taxon>
        <taxon>Bacteroidota</taxon>
        <taxon>Flavobacteriia</taxon>
        <taxon>Flavobacteriales</taxon>
        <taxon>Flavobacteriaceae</taxon>
        <taxon>Leeuwenhoekiella</taxon>
    </lineage>
</organism>
<dbReference type="PANTHER" id="PTHR12121:SF36">
    <property type="entry name" value="ENDONUCLEASE_EXONUCLEASE_PHOSPHATASE DOMAIN-CONTAINING PROTEIN"/>
    <property type="match status" value="1"/>
</dbReference>
<comment type="caution">
    <text evidence="2">The sequence shown here is derived from an EMBL/GenBank/DDBJ whole genome shotgun (WGS) entry which is preliminary data.</text>
</comment>
<dbReference type="PANTHER" id="PTHR12121">
    <property type="entry name" value="CARBON CATABOLITE REPRESSOR PROTEIN 4"/>
    <property type="match status" value="1"/>
</dbReference>
<evidence type="ECO:0000313" key="3">
    <source>
        <dbReference type="Proteomes" id="UP000229433"/>
    </source>
</evidence>
<name>A0A2G1VSS1_9FLAO</name>
<dbReference type="Gene3D" id="3.60.10.10">
    <property type="entry name" value="Endonuclease/exonuclease/phosphatase"/>
    <property type="match status" value="1"/>
</dbReference>
<keyword evidence="3" id="KW-1185">Reference proteome</keyword>
<dbReference type="InterPro" id="IPR036691">
    <property type="entry name" value="Endo/exonu/phosph_ase_sf"/>
</dbReference>
<dbReference type="AlphaFoldDB" id="A0A2G1VSS1"/>
<dbReference type="Proteomes" id="UP000229433">
    <property type="component" value="Unassembled WGS sequence"/>
</dbReference>
<evidence type="ECO:0000313" key="2">
    <source>
        <dbReference type="EMBL" id="PHQ29827.1"/>
    </source>
</evidence>
<dbReference type="GO" id="GO:0004519">
    <property type="term" value="F:endonuclease activity"/>
    <property type="evidence" value="ECO:0007669"/>
    <property type="project" value="UniProtKB-KW"/>
</dbReference>
<keyword evidence="2" id="KW-0269">Exonuclease</keyword>
<dbReference type="SUPFAM" id="SSF56219">
    <property type="entry name" value="DNase I-like"/>
    <property type="match status" value="1"/>
</dbReference>
<feature type="domain" description="Endonuclease/exonuclease/phosphatase" evidence="1">
    <location>
        <begin position="25"/>
        <end position="268"/>
    </location>
</feature>
<keyword evidence="2" id="KW-0378">Hydrolase</keyword>
<keyword evidence="2" id="KW-0255">Endonuclease</keyword>
<dbReference type="InterPro" id="IPR005135">
    <property type="entry name" value="Endo/exonuclease/phosphatase"/>
</dbReference>
<dbReference type="InterPro" id="IPR050410">
    <property type="entry name" value="CCR4/nocturin_mRNA_transcr"/>
</dbReference>
<proteinExistence type="predicted"/>
<reference evidence="2 3" key="1">
    <citation type="submission" date="2017-08" db="EMBL/GenBank/DDBJ databases">
        <title>The whole genome shortgun sequences of strain Leeuwenhoekiella nanhaiensis G18 from the South China Sea.</title>
        <authorList>
            <person name="Liu Q."/>
        </authorList>
    </citation>
    <scope>NUCLEOTIDE SEQUENCE [LARGE SCALE GENOMIC DNA]</scope>
    <source>
        <strain evidence="2 3">G18</strain>
    </source>
</reference>
<gene>
    <name evidence="2" type="ORF">CJ305_07610</name>
</gene>
<accession>A0A2G1VSS1</accession>
<dbReference type="OrthoDB" id="9793162at2"/>
<sequence>MKFTALLLFALFGLNLLPAQELSLMTYNIRMATESDGDDAWSKRKEFLTAQVLFYAPDVMGVQEALPEQMQYLGENLTGYKHVGVGREGENKGEFSAIFYKAEKLELIASDTFWLSTTPKEISTGWDAALPRICTYALFEIKETDARFYVFNTHFDHVGVEARKYSAQLILDQIREINSLNYPVFVTGDFNLEPDSEPVAVLETQLKDTFKASLSGSFGPEGTFNGFDFDQPVTRRIDYIFVGKTSPVKVLKHATLSDSKNLHYASDHLPVYTLVEIQP</sequence>
<evidence type="ECO:0000259" key="1">
    <source>
        <dbReference type="Pfam" id="PF03372"/>
    </source>
</evidence>
<dbReference type="EMBL" id="NQXA01000003">
    <property type="protein sequence ID" value="PHQ29827.1"/>
    <property type="molecule type" value="Genomic_DNA"/>
</dbReference>
<protein>
    <submittedName>
        <fullName evidence="2">Endonuclease/exonuclease/phosphatase</fullName>
    </submittedName>
</protein>
<keyword evidence="2" id="KW-0540">Nuclease</keyword>